<dbReference type="PANTHER" id="PTHR30511">
    <property type="entry name" value="ALANINE RACEMASE"/>
    <property type="match status" value="1"/>
</dbReference>
<dbReference type="RefSeq" id="WP_095620475.1">
    <property type="nucleotide sequence ID" value="NZ_NSKB01000003.1"/>
</dbReference>
<dbReference type="Pfam" id="PF01168">
    <property type="entry name" value="Ala_racemase_N"/>
    <property type="match status" value="1"/>
</dbReference>
<dbReference type="PANTHER" id="PTHR30511:SF3">
    <property type="entry name" value="LYSINE RACEMASE"/>
    <property type="match status" value="1"/>
</dbReference>
<comment type="caution">
    <text evidence="5">The sequence shown here is derived from an EMBL/GenBank/DDBJ whole genome shotgun (WGS) entry which is preliminary data.</text>
</comment>
<dbReference type="EMBL" id="NSKB01000003">
    <property type="protein sequence ID" value="PAU77303.1"/>
    <property type="molecule type" value="Genomic_DNA"/>
</dbReference>
<evidence type="ECO:0000259" key="4">
    <source>
        <dbReference type="Pfam" id="PF01168"/>
    </source>
</evidence>
<dbReference type="CDD" id="cd06815">
    <property type="entry name" value="PLPDE_III_AR_like_1"/>
    <property type="match status" value="1"/>
</dbReference>
<gene>
    <name evidence="5" type="ORF">CK498_08660</name>
</gene>
<comment type="cofactor">
    <cofactor evidence="1">
        <name>pyridoxal 5'-phosphate</name>
        <dbReference type="ChEBI" id="CHEBI:597326"/>
    </cofactor>
</comment>
<dbReference type="Proteomes" id="UP000217771">
    <property type="component" value="Unassembled WGS sequence"/>
</dbReference>
<evidence type="ECO:0000313" key="5">
    <source>
        <dbReference type="EMBL" id="PAU77303.1"/>
    </source>
</evidence>
<dbReference type="GO" id="GO:0005829">
    <property type="term" value="C:cytosol"/>
    <property type="evidence" value="ECO:0007669"/>
    <property type="project" value="TreeGrafter"/>
</dbReference>
<accession>A0A2A2EYD3</accession>
<evidence type="ECO:0000256" key="1">
    <source>
        <dbReference type="ARBA" id="ARBA00001933"/>
    </source>
</evidence>
<dbReference type="OrthoDB" id="504078at2"/>
<dbReference type="GO" id="GO:0008784">
    <property type="term" value="F:alanine racemase activity"/>
    <property type="evidence" value="ECO:0007669"/>
    <property type="project" value="TreeGrafter"/>
</dbReference>
<dbReference type="SUPFAM" id="SSF51419">
    <property type="entry name" value="PLP-binding barrel"/>
    <property type="match status" value="1"/>
</dbReference>
<dbReference type="InterPro" id="IPR000821">
    <property type="entry name" value="Ala_racemase"/>
</dbReference>
<name>A0A2A2EYD3_9GAMM</name>
<protein>
    <submittedName>
        <fullName evidence="5">Alanine racemase</fullName>
    </submittedName>
</protein>
<keyword evidence="2" id="KW-0663">Pyridoxal phosphate</keyword>
<evidence type="ECO:0000313" key="6">
    <source>
        <dbReference type="Proteomes" id="UP000217771"/>
    </source>
</evidence>
<dbReference type="AlphaFoldDB" id="A0A2A2EYD3"/>
<dbReference type="GO" id="GO:0030170">
    <property type="term" value="F:pyridoxal phosphate binding"/>
    <property type="evidence" value="ECO:0007669"/>
    <property type="project" value="TreeGrafter"/>
</dbReference>
<feature type="domain" description="Alanine racemase N-terminal" evidence="4">
    <location>
        <begin position="8"/>
        <end position="223"/>
    </location>
</feature>
<dbReference type="InterPro" id="IPR001608">
    <property type="entry name" value="Ala_racemase_N"/>
</dbReference>
<sequence>MTCPRVEIDLTRIEDNARALVSRLSGRGIAVTGVTKATLGSPEVARAMLAGGVVRLGDSRIANLEALRNAGIRAPLTLLRSPTPGQAARAVACASISQISELEVAKALSAAAGRLGSRHGLVLMVELGDLREGVLPEDVLDLARRILRLPNVTLAGLGTNLACRAGVVPSADNMGELSALVSRLENELGLHLPIVSGGNSANLAWAFAAPAGRVNDLRLGESILLGCDPVTRMPLSGLHTDAFTLVVPVIESLAKPTVPRGATGEAAFGVPTAMRERGTIIQTIAAIGRQDVDPDGLTPPIGVSVLAASSDHLVLETQQRLAAGTELRFGLDYSALLRAMTSPFVVNTFVATQRQPPAHPPLASRMPAAL</sequence>
<dbReference type="InterPro" id="IPR029066">
    <property type="entry name" value="PLP-binding_barrel"/>
</dbReference>
<evidence type="ECO:0000256" key="3">
    <source>
        <dbReference type="ARBA" id="ARBA00023235"/>
    </source>
</evidence>
<proteinExistence type="predicted"/>
<evidence type="ECO:0000256" key="2">
    <source>
        <dbReference type="ARBA" id="ARBA00022898"/>
    </source>
</evidence>
<organism evidence="5 6">
    <name type="scientific">Halomonas salipaludis</name>
    <dbReference type="NCBI Taxonomy" id="2032625"/>
    <lineage>
        <taxon>Bacteria</taxon>
        <taxon>Pseudomonadati</taxon>
        <taxon>Pseudomonadota</taxon>
        <taxon>Gammaproteobacteria</taxon>
        <taxon>Oceanospirillales</taxon>
        <taxon>Halomonadaceae</taxon>
        <taxon>Halomonas</taxon>
    </lineage>
</organism>
<dbReference type="Gene3D" id="3.20.20.10">
    <property type="entry name" value="Alanine racemase"/>
    <property type="match status" value="1"/>
</dbReference>
<keyword evidence="3" id="KW-0413">Isomerase</keyword>
<keyword evidence="6" id="KW-1185">Reference proteome</keyword>
<reference evidence="5 6" key="1">
    <citation type="submission" date="2017-08" db="EMBL/GenBank/DDBJ databases">
        <title>Halomonas alkalisoli sp. nov., isolated from saline alkaline soil.</title>
        <authorList>
            <person name="Wang D."/>
            <person name="Zhang G."/>
        </authorList>
    </citation>
    <scope>NUCLEOTIDE SEQUENCE [LARGE SCALE GENOMIC DNA]</scope>
    <source>
        <strain evidence="5 6">WRN001</strain>
    </source>
</reference>